<organism evidence="10 11">
    <name type="scientific">Paramagnetospirillum magneticum (strain ATCC 700264 / AMB-1)</name>
    <name type="common">Magnetospirillum magneticum</name>
    <dbReference type="NCBI Taxonomy" id="342108"/>
    <lineage>
        <taxon>Bacteria</taxon>
        <taxon>Pseudomonadati</taxon>
        <taxon>Pseudomonadota</taxon>
        <taxon>Alphaproteobacteria</taxon>
        <taxon>Rhodospirillales</taxon>
        <taxon>Magnetospirillaceae</taxon>
        <taxon>Paramagnetospirillum</taxon>
    </lineage>
</organism>
<keyword evidence="6" id="KW-0812">Transmembrane</keyword>
<evidence type="ECO:0000256" key="4">
    <source>
        <dbReference type="ARBA" id="ARBA00022679"/>
    </source>
</evidence>
<feature type="domain" description="Histidine kinase" evidence="7">
    <location>
        <begin position="268"/>
        <end position="481"/>
    </location>
</feature>
<dbReference type="CDD" id="cd00082">
    <property type="entry name" value="HisKA"/>
    <property type="match status" value="1"/>
</dbReference>
<gene>
    <name evidence="10" type="ordered locus">amb3387</name>
</gene>
<dbReference type="InterPro" id="IPR036097">
    <property type="entry name" value="HisK_dim/P_sf"/>
</dbReference>
<dbReference type="SMART" id="SM00086">
    <property type="entry name" value="PAC"/>
    <property type="match status" value="1"/>
</dbReference>
<name>Q2W1T4_PARM1</name>
<evidence type="ECO:0000313" key="11">
    <source>
        <dbReference type="Proteomes" id="UP000007058"/>
    </source>
</evidence>
<dbReference type="Pfam" id="PF13426">
    <property type="entry name" value="PAS_9"/>
    <property type="match status" value="1"/>
</dbReference>
<evidence type="ECO:0000256" key="3">
    <source>
        <dbReference type="ARBA" id="ARBA00022553"/>
    </source>
</evidence>
<keyword evidence="11" id="KW-1185">Reference proteome</keyword>
<dbReference type="EMBL" id="AP007255">
    <property type="protein sequence ID" value="BAE52191.1"/>
    <property type="molecule type" value="Genomic_DNA"/>
</dbReference>
<dbReference type="PROSITE" id="PS50109">
    <property type="entry name" value="HIS_KIN"/>
    <property type="match status" value="1"/>
</dbReference>
<protein>
    <recommendedName>
        <fullName evidence="2">histidine kinase</fullName>
        <ecNumber evidence="2">2.7.13.3</ecNumber>
    </recommendedName>
</protein>
<dbReference type="GO" id="GO:0000155">
    <property type="term" value="F:phosphorelay sensor kinase activity"/>
    <property type="evidence" value="ECO:0007669"/>
    <property type="project" value="InterPro"/>
</dbReference>
<keyword evidence="6" id="KW-0472">Membrane</keyword>
<dbReference type="PROSITE" id="PS50112">
    <property type="entry name" value="PAS"/>
    <property type="match status" value="1"/>
</dbReference>
<comment type="catalytic activity">
    <reaction evidence="1">
        <text>ATP + protein L-histidine = ADP + protein N-phospho-L-histidine.</text>
        <dbReference type="EC" id="2.7.13.3"/>
    </reaction>
</comment>
<dbReference type="InterPro" id="IPR000700">
    <property type="entry name" value="PAS-assoc_C"/>
</dbReference>
<reference evidence="10 11" key="1">
    <citation type="journal article" date="2005" name="DNA Res.">
        <title>Complete genome sequence of the facultative anaerobic magnetotactic bacterium Magnetospirillum sp. strain AMB-1.</title>
        <authorList>
            <person name="Matsunaga T."/>
            <person name="Okamura Y."/>
            <person name="Fukuda Y."/>
            <person name="Wahyudi A.T."/>
            <person name="Murase Y."/>
            <person name="Takeyama H."/>
        </authorList>
    </citation>
    <scope>NUCLEOTIDE SEQUENCE [LARGE SCALE GENOMIC DNA]</scope>
    <source>
        <strain evidence="11">ATCC 700264 / AMB-1</strain>
    </source>
</reference>
<dbReference type="CDD" id="cd16921">
    <property type="entry name" value="HATPase_FilI-like"/>
    <property type="match status" value="1"/>
</dbReference>
<dbReference type="SUPFAM" id="SSF55874">
    <property type="entry name" value="ATPase domain of HSP90 chaperone/DNA topoisomerase II/histidine kinase"/>
    <property type="match status" value="1"/>
</dbReference>
<dbReference type="InterPro" id="IPR000014">
    <property type="entry name" value="PAS"/>
</dbReference>
<dbReference type="Pfam" id="PF00512">
    <property type="entry name" value="HisKA"/>
    <property type="match status" value="1"/>
</dbReference>
<feature type="transmembrane region" description="Helical" evidence="6">
    <location>
        <begin position="37"/>
        <end position="62"/>
    </location>
</feature>
<keyword evidence="3" id="KW-0597">Phosphoprotein</keyword>
<keyword evidence="6" id="KW-1133">Transmembrane helix</keyword>
<dbReference type="Pfam" id="PF02518">
    <property type="entry name" value="HATPase_c"/>
    <property type="match status" value="1"/>
</dbReference>
<keyword evidence="4" id="KW-0808">Transferase</keyword>
<dbReference type="SMART" id="SM00091">
    <property type="entry name" value="PAS"/>
    <property type="match status" value="1"/>
</dbReference>
<keyword evidence="5" id="KW-0418">Kinase</keyword>
<dbReference type="PANTHER" id="PTHR43304:SF1">
    <property type="entry name" value="PAC DOMAIN-CONTAINING PROTEIN"/>
    <property type="match status" value="1"/>
</dbReference>
<dbReference type="KEGG" id="mag:amb3387"/>
<accession>Q2W1T4</accession>
<dbReference type="InterPro" id="IPR003594">
    <property type="entry name" value="HATPase_dom"/>
</dbReference>
<dbReference type="InterPro" id="IPR005467">
    <property type="entry name" value="His_kinase_dom"/>
</dbReference>
<dbReference type="InterPro" id="IPR035965">
    <property type="entry name" value="PAS-like_dom_sf"/>
</dbReference>
<evidence type="ECO:0000259" key="8">
    <source>
        <dbReference type="PROSITE" id="PS50112"/>
    </source>
</evidence>
<dbReference type="InterPro" id="IPR052162">
    <property type="entry name" value="Sensor_kinase/Photoreceptor"/>
</dbReference>
<dbReference type="FunFam" id="3.30.565.10:FF:000006">
    <property type="entry name" value="Sensor histidine kinase WalK"/>
    <property type="match status" value="1"/>
</dbReference>
<dbReference type="SMART" id="SM00387">
    <property type="entry name" value="HATPase_c"/>
    <property type="match status" value="1"/>
</dbReference>
<dbReference type="SUPFAM" id="SSF47384">
    <property type="entry name" value="Homodimeric domain of signal transducing histidine kinase"/>
    <property type="match status" value="1"/>
</dbReference>
<dbReference type="SUPFAM" id="SSF55785">
    <property type="entry name" value="PYP-like sensor domain (PAS domain)"/>
    <property type="match status" value="1"/>
</dbReference>
<proteinExistence type="predicted"/>
<evidence type="ECO:0000256" key="6">
    <source>
        <dbReference type="SAM" id="Phobius"/>
    </source>
</evidence>
<feature type="transmembrane region" description="Helical" evidence="6">
    <location>
        <begin position="68"/>
        <end position="93"/>
    </location>
</feature>
<dbReference type="PROSITE" id="PS50113">
    <property type="entry name" value="PAC"/>
    <property type="match status" value="1"/>
</dbReference>
<evidence type="ECO:0000256" key="1">
    <source>
        <dbReference type="ARBA" id="ARBA00000085"/>
    </source>
</evidence>
<dbReference type="SMART" id="SM00388">
    <property type="entry name" value="HisKA"/>
    <property type="match status" value="1"/>
</dbReference>
<evidence type="ECO:0000259" key="7">
    <source>
        <dbReference type="PROSITE" id="PS50109"/>
    </source>
</evidence>
<dbReference type="PANTHER" id="PTHR43304">
    <property type="entry name" value="PHYTOCHROME-LIKE PROTEIN CPH1"/>
    <property type="match status" value="1"/>
</dbReference>
<feature type="domain" description="PAC" evidence="9">
    <location>
        <begin position="199"/>
        <end position="250"/>
    </location>
</feature>
<evidence type="ECO:0000313" key="10">
    <source>
        <dbReference type="EMBL" id="BAE52191.1"/>
    </source>
</evidence>
<evidence type="ECO:0000256" key="5">
    <source>
        <dbReference type="ARBA" id="ARBA00022777"/>
    </source>
</evidence>
<dbReference type="EC" id="2.7.13.3" evidence="2"/>
<dbReference type="Gene3D" id="3.30.565.10">
    <property type="entry name" value="Histidine kinase-like ATPase, C-terminal domain"/>
    <property type="match status" value="1"/>
</dbReference>
<dbReference type="Gene3D" id="3.30.450.20">
    <property type="entry name" value="PAS domain"/>
    <property type="match status" value="1"/>
</dbReference>
<dbReference type="AlphaFoldDB" id="Q2W1T4"/>
<dbReference type="InterPro" id="IPR003661">
    <property type="entry name" value="HisK_dim/P_dom"/>
</dbReference>
<evidence type="ECO:0000256" key="2">
    <source>
        <dbReference type="ARBA" id="ARBA00012438"/>
    </source>
</evidence>
<sequence>MVPGASAESEIVRAGGHGSGVFRDSVVRLLLPLPLNLLFFGGTAFAVLVAELVAALVSLAMVGHVPPVVWAGAFFAPLVVAPAELAVLVAVIGRMRDEMDRRRQAEQHLLEDMAGRREVEAELRSNEEKLRAMFEKSPLGMARNRVDGSFLEANPAFLGIVGYDIEDLRSLSYWDLTPVRFGQDEATQLERLEALGHYGPYEKEYIRKDGRRVPVRLSGMLATGRDGESYIWSIVEDITESQAVERALMAKTEELARSNADLEQFAFIASHDLREPLRMVSAYMGMLERRFGPVVGDEGAEYIAYAKEGAQRMDQLVLDLLEYSRVGRMEEPLEPVPLGEVVDGVVANLSPAIAQYGASVECRSPLPAIPAVRGEMAQLLQNLIGNAVKYREPSRPLRVVVSAVRDGEYWQISVADNGIGISPEFSERIFRIFQRLHTRDCFEGTGIGLAICKRIVERHGGRIWVNSVPGEGSTFTFTLPE</sequence>
<evidence type="ECO:0000259" key="9">
    <source>
        <dbReference type="PROSITE" id="PS50113"/>
    </source>
</evidence>
<dbReference type="STRING" id="342108.amb3387"/>
<dbReference type="Gene3D" id="1.10.287.130">
    <property type="match status" value="1"/>
</dbReference>
<dbReference type="InterPro" id="IPR036890">
    <property type="entry name" value="HATPase_C_sf"/>
</dbReference>
<dbReference type="Proteomes" id="UP000007058">
    <property type="component" value="Chromosome"/>
</dbReference>
<feature type="domain" description="PAS" evidence="8">
    <location>
        <begin position="126"/>
        <end position="168"/>
    </location>
</feature>
<dbReference type="InterPro" id="IPR004358">
    <property type="entry name" value="Sig_transdc_His_kin-like_C"/>
</dbReference>
<dbReference type="HOGENOM" id="CLU_000445_114_71_5"/>
<dbReference type="NCBIfam" id="TIGR00229">
    <property type="entry name" value="sensory_box"/>
    <property type="match status" value="1"/>
</dbReference>
<dbReference type="PRINTS" id="PR00344">
    <property type="entry name" value="BCTRLSENSOR"/>
</dbReference>
<dbReference type="CDD" id="cd00130">
    <property type="entry name" value="PAS"/>
    <property type="match status" value="1"/>
</dbReference>
<dbReference type="InterPro" id="IPR001610">
    <property type="entry name" value="PAC"/>
</dbReference>